<protein>
    <recommendedName>
        <fullName evidence="4">HTH lacI-type domain-containing protein</fullName>
    </recommendedName>
</protein>
<dbReference type="Gene3D" id="1.10.260.40">
    <property type="entry name" value="lambda repressor-like DNA-binding domains"/>
    <property type="match status" value="1"/>
</dbReference>
<accession>A0A6V8LBS9</accession>
<dbReference type="SUPFAM" id="SSF47413">
    <property type="entry name" value="lambda repressor-like DNA-binding domains"/>
    <property type="match status" value="1"/>
</dbReference>
<dbReference type="InterPro" id="IPR000843">
    <property type="entry name" value="HTH_LacI"/>
</dbReference>
<dbReference type="EMBL" id="BLPG01000001">
    <property type="protein sequence ID" value="GFJ93804.1"/>
    <property type="molecule type" value="Genomic_DNA"/>
</dbReference>
<evidence type="ECO:0000313" key="6">
    <source>
        <dbReference type="Proteomes" id="UP000482960"/>
    </source>
</evidence>
<evidence type="ECO:0000256" key="2">
    <source>
        <dbReference type="ARBA" id="ARBA00023125"/>
    </source>
</evidence>
<evidence type="ECO:0000256" key="3">
    <source>
        <dbReference type="ARBA" id="ARBA00023163"/>
    </source>
</evidence>
<keyword evidence="6" id="KW-1185">Reference proteome</keyword>
<keyword evidence="1" id="KW-0805">Transcription regulation</keyword>
<keyword evidence="3" id="KW-0804">Transcription</keyword>
<organism evidence="5 6">
    <name type="scientific">Phytohabitans rumicis</name>
    <dbReference type="NCBI Taxonomy" id="1076125"/>
    <lineage>
        <taxon>Bacteria</taxon>
        <taxon>Bacillati</taxon>
        <taxon>Actinomycetota</taxon>
        <taxon>Actinomycetes</taxon>
        <taxon>Micromonosporales</taxon>
        <taxon>Micromonosporaceae</taxon>
    </lineage>
</organism>
<dbReference type="AlphaFoldDB" id="A0A6V8LBS9"/>
<proteinExistence type="predicted"/>
<reference evidence="5 6" key="2">
    <citation type="submission" date="2020-03" db="EMBL/GenBank/DDBJ databases">
        <authorList>
            <person name="Ichikawa N."/>
            <person name="Kimura A."/>
            <person name="Kitahashi Y."/>
            <person name="Uohara A."/>
        </authorList>
    </citation>
    <scope>NUCLEOTIDE SEQUENCE [LARGE SCALE GENOMIC DNA]</scope>
    <source>
        <strain evidence="5 6">NBRC 108638</strain>
    </source>
</reference>
<keyword evidence="2" id="KW-0238">DNA-binding</keyword>
<dbReference type="RefSeq" id="WP_246278290.1">
    <property type="nucleotide sequence ID" value="NZ_BLPG01000001.1"/>
</dbReference>
<dbReference type="GO" id="GO:0000976">
    <property type="term" value="F:transcription cis-regulatory region binding"/>
    <property type="evidence" value="ECO:0007669"/>
    <property type="project" value="TreeGrafter"/>
</dbReference>
<dbReference type="CDD" id="cd01392">
    <property type="entry name" value="HTH_LacI"/>
    <property type="match status" value="1"/>
</dbReference>
<reference evidence="5 6" key="1">
    <citation type="submission" date="2020-03" db="EMBL/GenBank/DDBJ databases">
        <title>Whole genome shotgun sequence of Phytohabitans rumicis NBRC 108638.</title>
        <authorList>
            <person name="Komaki H."/>
            <person name="Tamura T."/>
        </authorList>
    </citation>
    <scope>NUCLEOTIDE SEQUENCE [LARGE SCALE GENOMIC DNA]</scope>
    <source>
        <strain evidence="5 6">NBRC 108638</strain>
    </source>
</reference>
<feature type="domain" description="HTH lacI-type" evidence="4">
    <location>
        <begin position="12"/>
        <end position="66"/>
    </location>
</feature>
<evidence type="ECO:0000256" key="1">
    <source>
        <dbReference type="ARBA" id="ARBA00023015"/>
    </source>
</evidence>
<name>A0A6V8LBS9_9ACTN</name>
<dbReference type="InterPro" id="IPR010982">
    <property type="entry name" value="Lambda_DNA-bd_dom_sf"/>
</dbReference>
<dbReference type="GO" id="GO:0003700">
    <property type="term" value="F:DNA-binding transcription factor activity"/>
    <property type="evidence" value="ECO:0007669"/>
    <property type="project" value="TreeGrafter"/>
</dbReference>
<dbReference type="Proteomes" id="UP000482960">
    <property type="component" value="Unassembled WGS sequence"/>
</dbReference>
<dbReference type="PROSITE" id="PS50932">
    <property type="entry name" value="HTH_LACI_2"/>
    <property type="match status" value="1"/>
</dbReference>
<evidence type="ECO:0000313" key="5">
    <source>
        <dbReference type="EMBL" id="GFJ93804.1"/>
    </source>
</evidence>
<sequence>MSDARDRPATPVTIAYIAESAGVSVPTVSKVINGRSGVAADTRARVEALVNRYGYRKSTPAQRSTTMELVFDELEHMWGSRSSAGCSGWPGRTGWVSC</sequence>
<comment type="caution">
    <text evidence="5">The sequence shown here is derived from an EMBL/GenBank/DDBJ whole genome shotgun (WGS) entry which is preliminary data.</text>
</comment>
<gene>
    <name evidence="5" type="ORF">Prum_074460</name>
</gene>
<dbReference type="PANTHER" id="PTHR30146">
    <property type="entry name" value="LACI-RELATED TRANSCRIPTIONAL REPRESSOR"/>
    <property type="match status" value="1"/>
</dbReference>
<dbReference type="Pfam" id="PF00356">
    <property type="entry name" value="LacI"/>
    <property type="match status" value="1"/>
</dbReference>
<dbReference type="SMART" id="SM00354">
    <property type="entry name" value="HTH_LACI"/>
    <property type="match status" value="1"/>
</dbReference>
<evidence type="ECO:0000259" key="4">
    <source>
        <dbReference type="PROSITE" id="PS50932"/>
    </source>
</evidence>
<dbReference type="PANTHER" id="PTHR30146:SF153">
    <property type="entry name" value="LACTOSE OPERON REPRESSOR"/>
    <property type="match status" value="1"/>
</dbReference>